<dbReference type="GO" id="GO:0005886">
    <property type="term" value="C:plasma membrane"/>
    <property type="evidence" value="ECO:0007669"/>
    <property type="project" value="TreeGrafter"/>
</dbReference>
<dbReference type="RefSeq" id="WP_025634117.1">
    <property type="nucleotide sequence ID" value="NZ_CP114196.1"/>
</dbReference>
<proteinExistence type="inferred from homology"/>
<dbReference type="PANTHER" id="PTHR30258">
    <property type="entry name" value="TYPE II SECRETION SYSTEM PROTEIN GSPE-RELATED"/>
    <property type="match status" value="1"/>
</dbReference>
<dbReference type="EMBL" id="CP114196">
    <property type="protein sequence ID" value="WAT93699.1"/>
    <property type="molecule type" value="Genomic_DNA"/>
</dbReference>
<dbReference type="InterPro" id="IPR027417">
    <property type="entry name" value="P-loop_NTPase"/>
</dbReference>
<dbReference type="AlphaFoldDB" id="A0AA47JMU8"/>
<dbReference type="InterPro" id="IPR001482">
    <property type="entry name" value="T2SS/T4SS_dom"/>
</dbReference>
<dbReference type="GO" id="GO:0016887">
    <property type="term" value="F:ATP hydrolysis activity"/>
    <property type="evidence" value="ECO:0007669"/>
    <property type="project" value="TreeGrafter"/>
</dbReference>
<evidence type="ECO:0000313" key="6">
    <source>
        <dbReference type="Proteomes" id="UP001156560"/>
    </source>
</evidence>
<comment type="similarity">
    <text evidence="1">Belongs to the GSP E family.</text>
</comment>
<dbReference type="Gene3D" id="3.30.450.90">
    <property type="match status" value="1"/>
</dbReference>
<reference evidence="5" key="1">
    <citation type="submission" date="2022-12" db="EMBL/GenBank/DDBJ databases">
        <title>Vibrio parahaemolyticus become highly virulent by producing novel Tc toxins.</title>
        <authorList>
            <person name="Yang F."/>
            <person name="You Y."/>
            <person name="Lai Q."/>
            <person name="Xu L."/>
            <person name="Li F."/>
        </authorList>
    </citation>
    <scope>NUCLEOTIDE SEQUENCE</scope>
    <source>
        <strain evidence="5">Vp-HL-202005</strain>
        <plasmid evidence="5">pHLA</plasmid>
    </source>
</reference>
<keyword evidence="3" id="KW-0067">ATP-binding</keyword>
<geneLocation type="plasmid" evidence="5 6">
    <name>pHLA</name>
</geneLocation>
<evidence type="ECO:0000259" key="4">
    <source>
        <dbReference type="Pfam" id="PF00437"/>
    </source>
</evidence>
<gene>
    <name evidence="5" type="ORF">O1Q84_26645</name>
</gene>
<sequence length="380" mass="42243">MNDIPLIPVSSEMTQVDIETVIWKAIEYGASDILIDCNYRIRIDVNGQIREITDKQMQPNACRNILEYMLGTKKSLINNVNAATPTFFAFVTKNPNDQSQIRSFRIAAITSRSLEYGKTYKMVGRLNPKTPKDAESLGIEPELVNLVKHNRKGILMFVGGVGTGKTTTMAGIVTSVLKTPSLGKHILVFEDPPEINYEGVKIAPGNSISVHEVGSVETDSDVQSFNQGLEAALRLRPDIIVQGEIRSKESIENAFNASNTGNFLMATIHANSCETAMSRIYNMIDGENKLAVLAGFISQLSGIVAQILVRTLDGERIAVRETLYLTEEIREEMLKCKSDTEISVVVRRHLKEQELTFSQQIANLYHNSEIGPEYLLMESE</sequence>
<protein>
    <submittedName>
        <fullName evidence="5">ATPase, T2SS/T4P/T4SS family</fullName>
    </submittedName>
</protein>
<organism evidence="5 6">
    <name type="scientific">Vibrio parahaemolyticus</name>
    <dbReference type="NCBI Taxonomy" id="670"/>
    <lineage>
        <taxon>Bacteria</taxon>
        <taxon>Pseudomonadati</taxon>
        <taxon>Pseudomonadota</taxon>
        <taxon>Gammaproteobacteria</taxon>
        <taxon>Vibrionales</taxon>
        <taxon>Vibrionaceae</taxon>
        <taxon>Vibrio</taxon>
    </lineage>
</organism>
<dbReference type="Gene3D" id="3.40.50.300">
    <property type="entry name" value="P-loop containing nucleotide triphosphate hydrolases"/>
    <property type="match status" value="1"/>
</dbReference>
<name>A0AA47JMU8_VIBPH</name>
<keyword evidence="2" id="KW-0547">Nucleotide-binding</keyword>
<feature type="domain" description="Bacterial type II secretion system protein E" evidence="4">
    <location>
        <begin position="16"/>
        <end position="316"/>
    </location>
</feature>
<dbReference type="SUPFAM" id="SSF52540">
    <property type="entry name" value="P-loop containing nucleoside triphosphate hydrolases"/>
    <property type="match status" value="1"/>
</dbReference>
<keyword evidence="5" id="KW-0614">Plasmid</keyword>
<dbReference type="Pfam" id="PF00437">
    <property type="entry name" value="T2SSE"/>
    <property type="match status" value="1"/>
</dbReference>
<dbReference type="Proteomes" id="UP001156560">
    <property type="component" value="Plasmid pHLA"/>
</dbReference>
<evidence type="ECO:0000313" key="5">
    <source>
        <dbReference type="EMBL" id="WAT93699.1"/>
    </source>
</evidence>
<dbReference type="GO" id="GO:0005524">
    <property type="term" value="F:ATP binding"/>
    <property type="evidence" value="ECO:0007669"/>
    <property type="project" value="UniProtKB-KW"/>
</dbReference>
<dbReference type="PANTHER" id="PTHR30258:SF3">
    <property type="entry name" value="SLL1921 PROTEIN"/>
    <property type="match status" value="1"/>
</dbReference>
<accession>A0AA47JMU8</accession>
<evidence type="ECO:0000256" key="1">
    <source>
        <dbReference type="ARBA" id="ARBA00006611"/>
    </source>
</evidence>
<evidence type="ECO:0000256" key="3">
    <source>
        <dbReference type="ARBA" id="ARBA00022840"/>
    </source>
</evidence>
<evidence type="ECO:0000256" key="2">
    <source>
        <dbReference type="ARBA" id="ARBA00022741"/>
    </source>
</evidence>